<dbReference type="PANTHER" id="PTHR33067:SF9">
    <property type="entry name" value="RNA-DIRECTED DNA POLYMERASE"/>
    <property type="match status" value="1"/>
</dbReference>
<reference evidence="1" key="1">
    <citation type="submission" date="2024-03" db="EMBL/GenBank/DDBJ databases">
        <title>WGS assembly of Saponaria officinalis var. Norfolk2.</title>
        <authorList>
            <person name="Jenkins J."/>
            <person name="Shu S."/>
            <person name="Grimwood J."/>
            <person name="Barry K."/>
            <person name="Goodstein D."/>
            <person name="Schmutz J."/>
            <person name="Leebens-Mack J."/>
            <person name="Osbourn A."/>
        </authorList>
    </citation>
    <scope>NUCLEOTIDE SEQUENCE [LARGE SCALE GENOMIC DNA]</scope>
    <source>
        <strain evidence="1">JIC</strain>
    </source>
</reference>
<comment type="caution">
    <text evidence="1">The sequence shown here is derived from an EMBL/GenBank/DDBJ whole genome shotgun (WGS) entry which is preliminary data.</text>
</comment>
<dbReference type="InterPro" id="IPR021109">
    <property type="entry name" value="Peptidase_aspartic_dom_sf"/>
</dbReference>
<evidence type="ECO:0000313" key="2">
    <source>
        <dbReference type="Proteomes" id="UP001443914"/>
    </source>
</evidence>
<dbReference type="PANTHER" id="PTHR33067">
    <property type="entry name" value="RNA-DIRECTED DNA POLYMERASE-RELATED"/>
    <property type="match status" value="1"/>
</dbReference>
<dbReference type="Proteomes" id="UP001443914">
    <property type="component" value="Unassembled WGS sequence"/>
</dbReference>
<dbReference type="AlphaFoldDB" id="A0AAW1LL91"/>
<proteinExistence type="predicted"/>
<sequence>MHNTRRSKGPVTFDPEIEKTARKQRKQFLARKAEKAFHLDKLFGEEEYPMAEKPLKQLATPDVTTTPLSIPNMHLIAFDLTCSSMECEGVKSDDIKLCSFPFSLEGTAKEWLFYLPSEKFQRASRVASIRMEISGIKQGRDESLCGGMLAEKTAMEARALINNMALNTQQFSTRRDVSEVSAISDSDFISVKNQMQENAQQIATLTTLRICFCQSKLFEDVNGIEGFNNQSYKKYDPYLNTYNKGWKDHLNHRYGFGPKALQNNFRQHNSQPSTSLKRDKKGLLGNKEMMKQLTNTVSQVHNQSVSYQQKTDAHLHQLDTQMSQICTTLSNIETTLSGKLSAQPILNPKDRTTSILELGDGSTIQPLGVLENIIVKVGNFEFMNDFYTTESHLSFLILLGKPFLRSSRAIIDVAKDEVILKCAQKELKITPSIQFQLVH</sequence>
<evidence type="ECO:0000313" key="1">
    <source>
        <dbReference type="EMBL" id="KAK9733281.1"/>
    </source>
</evidence>
<dbReference type="EMBL" id="JBDFQZ010000004">
    <property type="protein sequence ID" value="KAK9733281.1"/>
    <property type="molecule type" value="Genomic_DNA"/>
</dbReference>
<gene>
    <name evidence="1" type="ORF">RND81_04G057000</name>
</gene>
<dbReference type="Gene3D" id="2.40.70.10">
    <property type="entry name" value="Acid Proteases"/>
    <property type="match status" value="1"/>
</dbReference>
<name>A0AAW1LL91_SAPOF</name>
<accession>A0AAW1LL91</accession>
<keyword evidence="2" id="KW-1185">Reference proteome</keyword>
<protein>
    <submittedName>
        <fullName evidence="1">Uncharacterized protein</fullName>
    </submittedName>
</protein>
<organism evidence="1 2">
    <name type="scientific">Saponaria officinalis</name>
    <name type="common">Common soapwort</name>
    <name type="synonym">Lychnis saponaria</name>
    <dbReference type="NCBI Taxonomy" id="3572"/>
    <lineage>
        <taxon>Eukaryota</taxon>
        <taxon>Viridiplantae</taxon>
        <taxon>Streptophyta</taxon>
        <taxon>Embryophyta</taxon>
        <taxon>Tracheophyta</taxon>
        <taxon>Spermatophyta</taxon>
        <taxon>Magnoliopsida</taxon>
        <taxon>eudicotyledons</taxon>
        <taxon>Gunneridae</taxon>
        <taxon>Pentapetalae</taxon>
        <taxon>Caryophyllales</taxon>
        <taxon>Caryophyllaceae</taxon>
        <taxon>Caryophylleae</taxon>
        <taxon>Saponaria</taxon>
    </lineage>
</organism>